<evidence type="ECO:0000313" key="7">
    <source>
        <dbReference type="Proteomes" id="UP000576821"/>
    </source>
</evidence>
<dbReference type="UniPathway" id="UPA00051">
    <property type="reaction ID" value="UER00449"/>
</dbReference>
<name>A0A846M6Y9_9SPHN</name>
<dbReference type="InterPro" id="IPR015421">
    <property type="entry name" value="PyrdxlP-dep_Trfase_major"/>
</dbReference>
<accession>A0A846M6Y9</accession>
<evidence type="ECO:0000313" key="6">
    <source>
        <dbReference type="EMBL" id="NIJ16938.1"/>
    </source>
</evidence>
<dbReference type="GO" id="GO:0016765">
    <property type="term" value="F:transferase activity, transferring alkyl or aryl (other than methyl) groups"/>
    <property type="evidence" value="ECO:0007669"/>
    <property type="project" value="UniProtKB-UniRule"/>
</dbReference>
<dbReference type="RefSeq" id="WP_167303516.1">
    <property type="nucleotide sequence ID" value="NZ_JAASQR010000002.1"/>
</dbReference>
<gene>
    <name evidence="3" type="primary">metZ</name>
    <name evidence="6" type="ORF">FHS54_001904</name>
</gene>
<sequence length="402" mass="43535">MKRKSGQDPEITKNWRPATLAVRGGSARSEWGETSEALFLTSGYSYDRAEDAAARFAGEQQGMTYSRLQNPTVEMLEKRIALLEGAEACRATATGMAAMTAALLCQLSAGDHVVAGKALFGSCRWLTDTLLPKFGIEATTVDATDNAAWEAAIRPNTKVFFFETPANPTMDVVDLEAVCGIAKKHGIVSVVDNAFATPALQRPMDFGADVVAYSATKMMDGQGRVLAGAICGTEDFIINTLLPFHRNTGPTLSAFNAWVVLKGLETLDLRIRRQSENAIKVAKFLEGRVAKVLYPGLESHPQHNLAMRQMDMAGPIFSLYVGGGRKEAHGLLNGLELVDISNNIGDSRSLMTHPASTTHYGMAEEARLEVGITEDMLRLNVGLEDPDDVIDDLDRALKTIGR</sequence>
<dbReference type="Proteomes" id="UP000576821">
    <property type="component" value="Unassembled WGS sequence"/>
</dbReference>
<keyword evidence="3" id="KW-0486">Methionine biosynthesis</keyword>
<dbReference type="Gene3D" id="3.90.1150.10">
    <property type="entry name" value="Aspartate Aminotransferase, domain 1"/>
    <property type="match status" value="1"/>
</dbReference>
<dbReference type="EMBL" id="JAASQR010000002">
    <property type="protein sequence ID" value="NIJ16938.1"/>
    <property type="molecule type" value="Genomic_DNA"/>
</dbReference>
<dbReference type="InterPro" id="IPR015422">
    <property type="entry name" value="PyrdxlP-dep_Trfase_small"/>
</dbReference>
<dbReference type="GO" id="GO:0019346">
    <property type="term" value="P:transsulfuration"/>
    <property type="evidence" value="ECO:0007669"/>
    <property type="project" value="InterPro"/>
</dbReference>
<dbReference type="PANTHER" id="PTHR11808:SF80">
    <property type="entry name" value="CYSTATHIONINE GAMMA-LYASE"/>
    <property type="match status" value="1"/>
</dbReference>
<organism evidence="6 7">
    <name type="scientific">Sphingobium vermicomposti</name>
    <dbReference type="NCBI Taxonomy" id="529005"/>
    <lineage>
        <taxon>Bacteria</taxon>
        <taxon>Pseudomonadati</taxon>
        <taxon>Pseudomonadota</taxon>
        <taxon>Alphaproteobacteria</taxon>
        <taxon>Sphingomonadales</taxon>
        <taxon>Sphingomonadaceae</taxon>
        <taxon>Sphingobium</taxon>
    </lineage>
</organism>
<keyword evidence="2 3" id="KW-0663">Pyridoxal phosphate</keyword>
<proteinExistence type="inferred from homology"/>
<dbReference type="GO" id="GO:0030170">
    <property type="term" value="F:pyridoxal phosphate binding"/>
    <property type="evidence" value="ECO:0007669"/>
    <property type="project" value="UniProtKB-UniRule"/>
</dbReference>
<keyword evidence="3 6" id="KW-0808">Transferase</keyword>
<keyword evidence="3" id="KW-0028">Amino-acid biosynthesis</keyword>
<dbReference type="InterPro" id="IPR015424">
    <property type="entry name" value="PyrdxlP-dep_Trfase"/>
</dbReference>
<evidence type="ECO:0000256" key="2">
    <source>
        <dbReference type="ARBA" id="ARBA00022898"/>
    </source>
</evidence>
<evidence type="ECO:0000256" key="3">
    <source>
        <dbReference type="HAMAP-Rule" id="MF_02056"/>
    </source>
</evidence>
<evidence type="ECO:0000256" key="5">
    <source>
        <dbReference type="RuleBase" id="RU362118"/>
    </source>
</evidence>
<dbReference type="PANTHER" id="PTHR11808">
    <property type="entry name" value="TRANS-SULFURATION ENZYME FAMILY MEMBER"/>
    <property type="match status" value="1"/>
</dbReference>
<comment type="cofactor">
    <cofactor evidence="1 3 5">
        <name>pyridoxal 5'-phosphate</name>
        <dbReference type="ChEBI" id="CHEBI:597326"/>
    </cofactor>
</comment>
<dbReference type="GO" id="GO:0005737">
    <property type="term" value="C:cytoplasm"/>
    <property type="evidence" value="ECO:0007669"/>
    <property type="project" value="TreeGrafter"/>
</dbReference>
<dbReference type="GO" id="GO:0071268">
    <property type="term" value="P:homocysteine biosynthetic process"/>
    <property type="evidence" value="ECO:0007669"/>
    <property type="project" value="InterPro"/>
</dbReference>
<dbReference type="SUPFAM" id="SSF53383">
    <property type="entry name" value="PLP-dependent transferases"/>
    <property type="match status" value="1"/>
</dbReference>
<comment type="caution">
    <text evidence="6">The sequence shown here is derived from an EMBL/GenBank/DDBJ whole genome shotgun (WGS) entry which is preliminary data.</text>
</comment>
<comment type="subunit">
    <text evidence="3">Homotetramer.</text>
</comment>
<dbReference type="HAMAP" id="MF_02056">
    <property type="entry name" value="MetZ"/>
    <property type="match status" value="1"/>
</dbReference>
<dbReference type="PIRSF" id="PIRSF001434">
    <property type="entry name" value="CGS"/>
    <property type="match status" value="1"/>
</dbReference>
<comment type="function">
    <text evidence="3">Catalyzes the formation of L-homocysteine from O-succinyl-L-homoserine (OSHS) and hydrogen sulfide.</text>
</comment>
<dbReference type="FunFam" id="3.40.640.10:FF:000046">
    <property type="entry name" value="Cystathionine gamma-lyase"/>
    <property type="match status" value="1"/>
</dbReference>
<dbReference type="EC" id="2.5.1.-" evidence="3"/>
<keyword evidence="7" id="KW-1185">Reference proteome</keyword>
<protein>
    <recommendedName>
        <fullName evidence="3">O-succinylhomoserine sulfhydrylase</fullName>
        <shortName evidence="3">OSH sulfhydrylase</shortName>
        <shortName evidence="3">OSHS sulfhydrylase</shortName>
        <ecNumber evidence="3">2.5.1.-</ecNumber>
    </recommendedName>
</protein>
<comment type="catalytic activity">
    <reaction evidence="3">
        <text>O-succinyl-L-homoserine + hydrogen sulfide = L-homocysteine + succinate</text>
        <dbReference type="Rhea" id="RHEA:27826"/>
        <dbReference type="ChEBI" id="CHEBI:29919"/>
        <dbReference type="ChEBI" id="CHEBI:30031"/>
        <dbReference type="ChEBI" id="CHEBI:57661"/>
        <dbReference type="ChEBI" id="CHEBI:58199"/>
    </reaction>
</comment>
<dbReference type="GO" id="GO:0016846">
    <property type="term" value="F:carbon-sulfur lyase activity"/>
    <property type="evidence" value="ECO:0007669"/>
    <property type="project" value="TreeGrafter"/>
</dbReference>
<dbReference type="GO" id="GO:0071266">
    <property type="term" value="P:'de novo' L-methionine biosynthetic process"/>
    <property type="evidence" value="ECO:0007669"/>
    <property type="project" value="UniProtKB-UniRule"/>
</dbReference>
<reference evidence="6 7" key="1">
    <citation type="submission" date="2020-03" db="EMBL/GenBank/DDBJ databases">
        <title>Genomic Encyclopedia of Type Strains, Phase IV (KMG-IV): sequencing the most valuable type-strain genomes for metagenomic binning, comparative biology and taxonomic classification.</title>
        <authorList>
            <person name="Goeker M."/>
        </authorList>
    </citation>
    <scope>NUCLEOTIDE SEQUENCE [LARGE SCALE GENOMIC DNA]</scope>
    <source>
        <strain evidence="6 7">DSM 21299</strain>
    </source>
</reference>
<dbReference type="CDD" id="cd00614">
    <property type="entry name" value="CGS_like"/>
    <property type="match status" value="1"/>
</dbReference>
<dbReference type="Gene3D" id="3.40.640.10">
    <property type="entry name" value="Type I PLP-dependent aspartate aminotransferase-like (Major domain)"/>
    <property type="match status" value="1"/>
</dbReference>
<dbReference type="NCBIfam" id="TIGR01325">
    <property type="entry name" value="O_suc_HS_sulf"/>
    <property type="match status" value="1"/>
</dbReference>
<dbReference type="InterPro" id="IPR006234">
    <property type="entry name" value="O-succ-hSer_sulfhydrylase"/>
</dbReference>
<evidence type="ECO:0000256" key="4">
    <source>
        <dbReference type="PIRSR" id="PIRSR001434-2"/>
    </source>
</evidence>
<comment type="pathway">
    <text evidence="3">Amino-acid biosynthesis; L-methionine biosynthesis via de novo pathway; L-homocysteine from O-succinyl-L-homoserine: step 1/1.</text>
</comment>
<dbReference type="AlphaFoldDB" id="A0A846M6Y9"/>
<evidence type="ECO:0000256" key="1">
    <source>
        <dbReference type="ARBA" id="ARBA00001933"/>
    </source>
</evidence>
<dbReference type="Pfam" id="PF01053">
    <property type="entry name" value="Cys_Met_Meta_PP"/>
    <property type="match status" value="1"/>
</dbReference>
<comment type="similarity">
    <text evidence="3">Belongs to the trans-sulfuration enzymes family. MetZ subfamily.</text>
</comment>
<dbReference type="InterPro" id="IPR000277">
    <property type="entry name" value="Cys/Met-Metab_PyrdxlP-dep_enz"/>
</dbReference>
<feature type="modified residue" description="N6-(pyridoxal phosphate)lysine" evidence="3 4">
    <location>
        <position position="217"/>
    </location>
</feature>